<dbReference type="Proteomes" id="UP000681586">
    <property type="component" value="Unassembled WGS sequence"/>
</dbReference>
<protein>
    <submittedName>
        <fullName evidence="2">GNAT family N-acetyltransferase</fullName>
        <ecNumber evidence="2">2.3.1.-</ecNumber>
    </submittedName>
</protein>
<evidence type="ECO:0000259" key="1">
    <source>
        <dbReference type="PROSITE" id="PS51186"/>
    </source>
</evidence>
<keyword evidence="3" id="KW-1185">Reference proteome</keyword>
<dbReference type="GO" id="GO:0016746">
    <property type="term" value="F:acyltransferase activity"/>
    <property type="evidence" value="ECO:0007669"/>
    <property type="project" value="UniProtKB-KW"/>
</dbReference>
<dbReference type="InterPro" id="IPR016181">
    <property type="entry name" value="Acyl_CoA_acyltransferase"/>
</dbReference>
<dbReference type="Gene3D" id="3.40.630.30">
    <property type="match status" value="1"/>
</dbReference>
<sequence length="169" mass="19575">MEFREINTDIESMFTEYISEWYENEESVVPWSTDVKHHGGFKKMLMMQKEAINPINKDFVKAKTFVLIDNQHIVGAVNIRYALNEFLENKGGHVGYGVRKSERGKGYATKLLEYALIELREESVEKALITCDENNLASQKVIIHNNGVEAEPFISDDNEITKRFWINLE</sequence>
<dbReference type="EMBL" id="JAGXBM010000027">
    <property type="protein sequence ID" value="MBS3698156.1"/>
    <property type="molecule type" value="Genomic_DNA"/>
</dbReference>
<dbReference type="Pfam" id="PF00583">
    <property type="entry name" value="Acetyltransf_1"/>
    <property type="match status" value="1"/>
</dbReference>
<feature type="domain" description="N-acetyltransferase" evidence="1">
    <location>
        <begin position="1"/>
        <end position="169"/>
    </location>
</feature>
<dbReference type="RefSeq" id="WP_078356282.1">
    <property type="nucleotide sequence ID" value="NZ_JAAQPD010000010.1"/>
</dbReference>
<dbReference type="PANTHER" id="PTHR39173">
    <property type="entry name" value="ACETYLTRANSFERASE"/>
    <property type="match status" value="1"/>
</dbReference>
<dbReference type="EC" id="2.3.1.-" evidence="2"/>
<dbReference type="CDD" id="cd04301">
    <property type="entry name" value="NAT_SF"/>
    <property type="match status" value="1"/>
</dbReference>
<gene>
    <name evidence="2" type="ORF">JJQ58_11820</name>
</gene>
<evidence type="ECO:0000313" key="2">
    <source>
        <dbReference type="EMBL" id="MBS3698156.1"/>
    </source>
</evidence>
<reference evidence="2 3" key="1">
    <citation type="submission" date="2021-05" db="EMBL/GenBank/DDBJ databases">
        <title>Staphylococcus fleurettii isolated from lake water in First Nation community in Manitoba, Canada.</title>
        <authorList>
            <person name="Bashar S."/>
            <person name="Murdock A."/>
            <person name="Patidar R."/>
            <person name="Golding G."/>
            <person name="Farenhorst A."/>
            <person name="Kumar A."/>
        </authorList>
    </citation>
    <scope>NUCLEOTIDE SEQUENCE [LARGE SCALE GENOMIC DNA]</scope>
    <source>
        <strain evidence="2 3">SF002</strain>
    </source>
</reference>
<name>A0ABS5MR64_9STAP</name>
<dbReference type="GeneID" id="86195699"/>
<proteinExistence type="predicted"/>
<evidence type="ECO:0000313" key="3">
    <source>
        <dbReference type="Proteomes" id="UP000681586"/>
    </source>
</evidence>
<dbReference type="InterPro" id="IPR000182">
    <property type="entry name" value="GNAT_dom"/>
</dbReference>
<organism evidence="2 3">
    <name type="scientific">Mammaliicoccus fleurettii</name>
    <dbReference type="NCBI Taxonomy" id="150056"/>
    <lineage>
        <taxon>Bacteria</taxon>
        <taxon>Bacillati</taxon>
        <taxon>Bacillota</taxon>
        <taxon>Bacilli</taxon>
        <taxon>Bacillales</taxon>
        <taxon>Staphylococcaceae</taxon>
        <taxon>Mammaliicoccus</taxon>
    </lineage>
</organism>
<keyword evidence="2" id="KW-0808">Transferase</keyword>
<dbReference type="PROSITE" id="PS51186">
    <property type="entry name" value="GNAT"/>
    <property type="match status" value="1"/>
</dbReference>
<comment type="caution">
    <text evidence="2">The sequence shown here is derived from an EMBL/GenBank/DDBJ whole genome shotgun (WGS) entry which is preliminary data.</text>
</comment>
<keyword evidence="2" id="KW-0012">Acyltransferase</keyword>
<dbReference type="PANTHER" id="PTHR39173:SF1">
    <property type="entry name" value="ACETYLTRANSFERASE"/>
    <property type="match status" value="1"/>
</dbReference>
<dbReference type="SUPFAM" id="SSF55729">
    <property type="entry name" value="Acyl-CoA N-acyltransferases (Nat)"/>
    <property type="match status" value="1"/>
</dbReference>
<accession>A0ABS5MR64</accession>